<dbReference type="InterPro" id="IPR006140">
    <property type="entry name" value="D-isomer_DH_NAD-bd"/>
</dbReference>
<evidence type="ECO:0000259" key="5">
    <source>
        <dbReference type="Pfam" id="PF00389"/>
    </source>
</evidence>
<name>A0ABT1AZD8_9FLAO</name>
<dbReference type="InterPro" id="IPR029753">
    <property type="entry name" value="D-isomer_DH_CS"/>
</dbReference>
<dbReference type="RefSeq" id="WP_252741784.1">
    <property type="nucleotide sequence ID" value="NZ_JAMXIB010000009.1"/>
</dbReference>
<evidence type="ECO:0000256" key="3">
    <source>
        <dbReference type="ARBA" id="ARBA00023027"/>
    </source>
</evidence>
<dbReference type="InterPro" id="IPR006139">
    <property type="entry name" value="D-isomer_2_OHA_DH_cat_dom"/>
</dbReference>
<evidence type="ECO:0000313" key="7">
    <source>
        <dbReference type="EMBL" id="MCO5725410.1"/>
    </source>
</evidence>
<protein>
    <submittedName>
        <fullName evidence="7">2-hydroxyacid dehydrogenase</fullName>
    </submittedName>
</protein>
<keyword evidence="3" id="KW-0520">NAD</keyword>
<feature type="domain" description="D-isomer specific 2-hydroxyacid dehydrogenase catalytic" evidence="5">
    <location>
        <begin position="17"/>
        <end position="328"/>
    </location>
</feature>
<dbReference type="PANTHER" id="PTHR43026">
    <property type="entry name" value="2-HYDROXYACID DEHYDROGENASE HOMOLOG 1-RELATED"/>
    <property type="match status" value="1"/>
</dbReference>
<keyword evidence="2 4" id="KW-0560">Oxidoreductase</keyword>
<dbReference type="PANTHER" id="PTHR43026:SF1">
    <property type="entry name" value="2-HYDROXYACID DEHYDROGENASE HOMOLOG 1-RELATED"/>
    <property type="match status" value="1"/>
</dbReference>
<sequence>MKIAFFSYKSYDKEWFDPYLEDSGLEIDYFRVRLVAETVHYAKGSDVICAFVNDDLGKEVIGKLAAIGVKMIALRCAGFNNVDLEAAETHGIPVYRVPEYSPHAVAEHAVALILTLNRKIHKAYNRVRDGNFSLSRLVGFNLYGKTVGVLGTGKIGRVFAELMKGFGCRVLLYDKFPNAEMQEKGYPYVDLSTLLRESDILSLHVPLLPETAHIINRETLNMMKDNAMLINTSRGGLINAEHAIQALRTKKLGYLGIDVYEQEEGVFFQNLQEQIIDDDTLGLLMSFPNVLVTAHQAFFTREALDEITRTTLQNIRDFAEGRSTGNRVRPPGR</sequence>
<organism evidence="7 8">
    <name type="scientific">Robiginitalea marina</name>
    <dbReference type="NCBI Taxonomy" id="2954105"/>
    <lineage>
        <taxon>Bacteria</taxon>
        <taxon>Pseudomonadati</taxon>
        <taxon>Bacteroidota</taxon>
        <taxon>Flavobacteriia</taxon>
        <taxon>Flavobacteriales</taxon>
        <taxon>Flavobacteriaceae</taxon>
        <taxon>Robiginitalea</taxon>
    </lineage>
</organism>
<accession>A0ABT1AZD8</accession>
<proteinExistence type="inferred from homology"/>
<dbReference type="CDD" id="cd12183">
    <property type="entry name" value="LDH_like_2"/>
    <property type="match status" value="1"/>
</dbReference>
<dbReference type="SUPFAM" id="SSF51735">
    <property type="entry name" value="NAD(P)-binding Rossmann-fold domains"/>
    <property type="match status" value="1"/>
</dbReference>
<dbReference type="InterPro" id="IPR029752">
    <property type="entry name" value="D-isomer_DH_CS1"/>
</dbReference>
<feature type="domain" description="D-isomer specific 2-hydroxyacid dehydrogenase NAD-binding" evidence="6">
    <location>
        <begin position="110"/>
        <end position="297"/>
    </location>
</feature>
<evidence type="ECO:0000313" key="8">
    <source>
        <dbReference type="Proteomes" id="UP001206312"/>
    </source>
</evidence>
<dbReference type="Pfam" id="PF02826">
    <property type="entry name" value="2-Hacid_dh_C"/>
    <property type="match status" value="1"/>
</dbReference>
<dbReference type="InterPro" id="IPR058205">
    <property type="entry name" value="D-LDH-like"/>
</dbReference>
<evidence type="ECO:0000256" key="4">
    <source>
        <dbReference type="RuleBase" id="RU003719"/>
    </source>
</evidence>
<evidence type="ECO:0000256" key="1">
    <source>
        <dbReference type="ARBA" id="ARBA00005854"/>
    </source>
</evidence>
<dbReference type="PROSITE" id="PS00671">
    <property type="entry name" value="D_2_HYDROXYACID_DH_3"/>
    <property type="match status" value="1"/>
</dbReference>
<evidence type="ECO:0000259" key="6">
    <source>
        <dbReference type="Pfam" id="PF02826"/>
    </source>
</evidence>
<dbReference type="EMBL" id="JAMXIB010000009">
    <property type="protein sequence ID" value="MCO5725410.1"/>
    <property type="molecule type" value="Genomic_DNA"/>
</dbReference>
<dbReference type="Proteomes" id="UP001206312">
    <property type="component" value="Unassembled WGS sequence"/>
</dbReference>
<dbReference type="PROSITE" id="PS00670">
    <property type="entry name" value="D_2_HYDROXYACID_DH_2"/>
    <property type="match status" value="1"/>
</dbReference>
<reference evidence="7 8" key="1">
    <citation type="submission" date="2022-06" db="EMBL/GenBank/DDBJ databases">
        <authorList>
            <person name="Xuan X."/>
        </authorList>
    </citation>
    <scope>NUCLEOTIDE SEQUENCE [LARGE SCALE GENOMIC DNA]</scope>
    <source>
        <strain evidence="7 8">2V75</strain>
    </source>
</reference>
<dbReference type="Gene3D" id="3.40.50.720">
    <property type="entry name" value="NAD(P)-binding Rossmann-like Domain"/>
    <property type="match status" value="2"/>
</dbReference>
<dbReference type="InterPro" id="IPR036291">
    <property type="entry name" value="NAD(P)-bd_dom_sf"/>
</dbReference>
<gene>
    <name evidence="7" type="ORF">NG653_11120</name>
</gene>
<evidence type="ECO:0000256" key="2">
    <source>
        <dbReference type="ARBA" id="ARBA00023002"/>
    </source>
</evidence>
<dbReference type="Pfam" id="PF00389">
    <property type="entry name" value="2-Hacid_dh"/>
    <property type="match status" value="1"/>
</dbReference>
<dbReference type="PROSITE" id="PS00065">
    <property type="entry name" value="D_2_HYDROXYACID_DH_1"/>
    <property type="match status" value="1"/>
</dbReference>
<comment type="caution">
    <text evidence="7">The sequence shown here is derived from an EMBL/GenBank/DDBJ whole genome shotgun (WGS) entry which is preliminary data.</text>
</comment>
<comment type="similarity">
    <text evidence="1 4">Belongs to the D-isomer specific 2-hydroxyacid dehydrogenase family.</text>
</comment>
<keyword evidence="8" id="KW-1185">Reference proteome</keyword>
<dbReference type="SUPFAM" id="SSF52283">
    <property type="entry name" value="Formate/glycerate dehydrogenase catalytic domain-like"/>
    <property type="match status" value="1"/>
</dbReference>